<gene>
    <name evidence="3" type="ORF">ETAA8_10860</name>
</gene>
<feature type="domain" description="ThuA-like" evidence="2">
    <location>
        <begin position="29"/>
        <end position="271"/>
    </location>
</feature>
<organism evidence="3 4">
    <name type="scientific">Anatilimnocola aggregata</name>
    <dbReference type="NCBI Taxonomy" id="2528021"/>
    <lineage>
        <taxon>Bacteria</taxon>
        <taxon>Pseudomonadati</taxon>
        <taxon>Planctomycetota</taxon>
        <taxon>Planctomycetia</taxon>
        <taxon>Pirellulales</taxon>
        <taxon>Pirellulaceae</taxon>
        <taxon>Anatilimnocola</taxon>
    </lineage>
</organism>
<dbReference type="KEGG" id="aagg:ETAA8_10860"/>
<keyword evidence="4" id="KW-1185">Reference proteome</keyword>
<dbReference type="Proteomes" id="UP000315017">
    <property type="component" value="Chromosome"/>
</dbReference>
<dbReference type="AlphaFoldDB" id="A0A517Y700"/>
<dbReference type="PANTHER" id="PTHR40469:SF2">
    <property type="entry name" value="GALACTOSE-BINDING DOMAIN-LIKE SUPERFAMILY PROTEIN"/>
    <property type="match status" value="1"/>
</dbReference>
<dbReference type="EMBL" id="CP036274">
    <property type="protein sequence ID" value="QDU26014.1"/>
    <property type="molecule type" value="Genomic_DNA"/>
</dbReference>
<feature type="signal peptide" evidence="1">
    <location>
        <begin position="1"/>
        <end position="23"/>
    </location>
</feature>
<keyword evidence="1" id="KW-0732">Signal</keyword>
<evidence type="ECO:0000259" key="2">
    <source>
        <dbReference type="Pfam" id="PF06283"/>
    </source>
</evidence>
<protein>
    <submittedName>
        <fullName evidence="3">Trehalose utilization</fullName>
    </submittedName>
</protein>
<evidence type="ECO:0000256" key="1">
    <source>
        <dbReference type="SAM" id="SignalP"/>
    </source>
</evidence>
<dbReference type="PANTHER" id="PTHR40469">
    <property type="entry name" value="SECRETED GLYCOSYL HYDROLASE"/>
    <property type="match status" value="1"/>
</dbReference>
<name>A0A517Y700_9BACT</name>
<dbReference type="InterPro" id="IPR029062">
    <property type="entry name" value="Class_I_gatase-like"/>
</dbReference>
<reference evidence="3 4" key="1">
    <citation type="submission" date="2019-02" db="EMBL/GenBank/DDBJ databases">
        <title>Deep-cultivation of Planctomycetes and their phenomic and genomic characterization uncovers novel biology.</title>
        <authorList>
            <person name="Wiegand S."/>
            <person name="Jogler M."/>
            <person name="Boedeker C."/>
            <person name="Pinto D."/>
            <person name="Vollmers J."/>
            <person name="Rivas-Marin E."/>
            <person name="Kohn T."/>
            <person name="Peeters S.H."/>
            <person name="Heuer A."/>
            <person name="Rast P."/>
            <person name="Oberbeckmann S."/>
            <person name="Bunk B."/>
            <person name="Jeske O."/>
            <person name="Meyerdierks A."/>
            <person name="Storesund J.E."/>
            <person name="Kallscheuer N."/>
            <person name="Luecker S."/>
            <person name="Lage O.M."/>
            <person name="Pohl T."/>
            <person name="Merkel B.J."/>
            <person name="Hornburger P."/>
            <person name="Mueller R.-W."/>
            <person name="Bruemmer F."/>
            <person name="Labrenz M."/>
            <person name="Spormann A.M."/>
            <person name="Op den Camp H."/>
            <person name="Overmann J."/>
            <person name="Amann R."/>
            <person name="Jetten M.S.M."/>
            <person name="Mascher T."/>
            <person name="Medema M.H."/>
            <person name="Devos D.P."/>
            <person name="Kaster A.-K."/>
            <person name="Ovreas L."/>
            <person name="Rohde M."/>
            <person name="Galperin M.Y."/>
            <person name="Jogler C."/>
        </authorList>
    </citation>
    <scope>NUCLEOTIDE SEQUENCE [LARGE SCALE GENOMIC DNA]</scope>
    <source>
        <strain evidence="3 4">ETA_A8</strain>
    </source>
</reference>
<dbReference type="RefSeq" id="WP_145085894.1">
    <property type="nucleotide sequence ID" value="NZ_CP036274.1"/>
</dbReference>
<evidence type="ECO:0000313" key="3">
    <source>
        <dbReference type="EMBL" id="QDU26014.1"/>
    </source>
</evidence>
<sequence precursor="true">MRLLIQTALSLLLVAALVLPAAAADAKLKALIVEGQNNHGNWPQTTKMMKSYLEKSGLFTVDVATTAPKGTDPSFKPEFKKYDVVVSNYNGAEWPEETKTAFIDYVKGGGGLVIVHAANNSFGNWREYNEMIGIGGWGGRNEKSGPYVYLDAAGKLVRDTSPGSGGHHGPQHPFQIIVRDGDHPITRGLPREWMHMNDELYDKLRGPGENMQVLATAFADPKKGGSGRHEPMLMTLEYGKGKIFHTPMGHGNDSQECVGFITTLQRGTEWAATGKVTVPVPDDFPTADKTSQRKFEAK</sequence>
<dbReference type="Pfam" id="PF06283">
    <property type="entry name" value="ThuA"/>
    <property type="match status" value="1"/>
</dbReference>
<dbReference type="OrthoDB" id="9785923at2"/>
<dbReference type="InterPro" id="IPR029010">
    <property type="entry name" value="ThuA-like"/>
</dbReference>
<dbReference type="Gene3D" id="3.40.50.880">
    <property type="match status" value="1"/>
</dbReference>
<feature type="chain" id="PRO_5022074995" evidence="1">
    <location>
        <begin position="24"/>
        <end position="298"/>
    </location>
</feature>
<dbReference type="SUPFAM" id="SSF52317">
    <property type="entry name" value="Class I glutamine amidotransferase-like"/>
    <property type="match status" value="1"/>
</dbReference>
<accession>A0A517Y700</accession>
<proteinExistence type="predicted"/>
<evidence type="ECO:0000313" key="4">
    <source>
        <dbReference type="Proteomes" id="UP000315017"/>
    </source>
</evidence>